<dbReference type="InterPro" id="IPR052295">
    <property type="entry name" value="Odorant-binding_protein"/>
</dbReference>
<name>B4LQ98_DROVI</name>
<accession>B4LQ98</accession>
<evidence type="ECO:0000256" key="4">
    <source>
        <dbReference type="SAM" id="SignalP"/>
    </source>
</evidence>
<proteinExistence type="inferred from homology"/>
<dbReference type="EMBL" id="CH940648">
    <property type="protein sequence ID" value="EDW61383.1"/>
    <property type="molecule type" value="Genomic_DNA"/>
</dbReference>
<protein>
    <submittedName>
        <fullName evidence="5">Odorant-binding protein 50c</fullName>
    </submittedName>
</protein>
<evidence type="ECO:0000313" key="5">
    <source>
        <dbReference type="EMBL" id="EDW61383.1"/>
    </source>
</evidence>
<comment type="subcellular location">
    <subcellularLocation>
        <location evidence="1">Secreted</location>
    </subcellularLocation>
</comment>
<dbReference type="STRING" id="7244.B4LQ98"/>
<evidence type="ECO:0000313" key="6">
    <source>
        <dbReference type="Proteomes" id="UP000008792"/>
    </source>
</evidence>
<dbReference type="HOGENOM" id="CLU_120152_2_0_1"/>
<dbReference type="OMA" id="TESCEMA"/>
<dbReference type="AlphaFoldDB" id="B4LQ98"/>
<dbReference type="FunCoup" id="B4LQ98">
    <property type="interactions" value="21"/>
</dbReference>
<dbReference type="PhylomeDB" id="B4LQ98"/>
<dbReference type="OrthoDB" id="7981045at2759"/>
<keyword evidence="3" id="KW-0964">Secreted</keyword>
<keyword evidence="4" id="KW-0732">Signal</keyword>
<dbReference type="GO" id="GO:0005576">
    <property type="term" value="C:extracellular region"/>
    <property type="evidence" value="ECO:0007669"/>
    <property type="project" value="UniProtKB-SubCell"/>
</dbReference>
<evidence type="ECO:0000256" key="2">
    <source>
        <dbReference type="ARBA" id="ARBA00008098"/>
    </source>
</evidence>
<evidence type="ECO:0000256" key="3">
    <source>
        <dbReference type="ARBA" id="ARBA00022525"/>
    </source>
</evidence>
<sequence length="188" mass="21138">MLTKCASVIIWLLANILSGSADIDCSQRLQHNTISNCCAKPSLNFEAFRQSCGRFMADNRKSMSPCLYDCIFNVSQTLTGMQLNVENAHRLTERLLGTNKEFVDIYATALENCAANESAMLKYKKRRFYGTENCTLLPLYLGICAAEYVFVHCPSASWTRSRICEEALEYKNTCQCDISGRFCSAKSN</sequence>
<reference evidence="5 6" key="1">
    <citation type="journal article" date="2007" name="Nature">
        <title>Evolution of genes and genomes on the Drosophila phylogeny.</title>
        <authorList>
            <consortium name="Drosophila 12 Genomes Consortium"/>
            <person name="Clark A.G."/>
            <person name="Eisen M.B."/>
            <person name="Smith D.R."/>
            <person name="Bergman C.M."/>
            <person name="Oliver B."/>
            <person name="Markow T.A."/>
            <person name="Kaufman T.C."/>
            <person name="Kellis M."/>
            <person name="Gelbart W."/>
            <person name="Iyer V.N."/>
            <person name="Pollard D.A."/>
            <person name="Sackton T.B."/>
            <person name="Larracuente A.M."/>
            <person name="Singh N.D."/>
            <person name="Abad J.P."/>
            <person name="Abt D.N."/>
            <person name="Adryan B."/>
            <person name="Aguade M."/>
            <person name="Akashi H."/>
            <person name="Anderson W.W."/>
            <person name="Aquadro C.F."/>
            <person name="Ardell D.H."/>
            <person name="Arguello R."/>
            <person name="Artieri C.G."/>
            <person name="Barbash D.A."/>
            <person name="Barker D."/>
            <person name="Barsanti P."/>
            <person name="Batterham P."/>
            <person name="Batzoglou S."/>
            <person name="Begun D."/>
            <person name="Bhutkar A."/>
            <person name="Blanco E."/>
            <person name="Bosak S.A."/>
            <person name="Bradley R.K."/>
            <person name="Brand A.D."/>
            <person name="Brent M.R."/>
            <person name="Brooks A.N."/>
            <person name="Brown R.H."/>
            <person name="Butlin R.K."/>
            <person name="Caggese C."/>
            <person name="Calvi B.R."/>
            <person name="Bernardo de Carvalho A."/>
            <person name="Caspi A."/>
            <person name="Castrezana S."/>
            <person name="Celniker S.E."/>
            <person name="Chang J.L."/>
            <person name="Chapple C."/>
            <person name="Chatterji S."/>
            <person name="Chinwalla A."/>
            <person name="Civetta A."/>
            <person name="Clifton S.W."/>
            <person name="Comeron J.M."/>
            <person name="Costello J.C."/>
            <person name="Coyne J.A."/>
            <person name="Daub J."/>
            <person name="David R.G."/>
            <person name="Delcher A.L."/>
            <person name="Delehaunty K."/>
            <person name="Do C.B."/>
            <person name="Ebling H."/>
            <person name="Edwards K."/>
            <person name="Eickbush T."/>
            <person name="Evans J.D."/>
            <person name="Filipski A."/>
            <person name="Findeiss S."/>
            <person name="Freyhult E."/>
            <person name="Fulton L."/>
            <person name="Fulton R."/>
            <person name="Garcia A.C."/>
            <person name="Gardiner A."/>
            <person name="Garfield D.A."/>
            <person name="Garvin B.E."/>
            <person name="Gibson G."/>
            <person name="Gilbert D."/>
            <person name="Gnerre S."/>
            <person name="Godfrey J."/>
            <person name="Good R."/>
            <person name="Gotea V."/>
            <person name="Gravely B."/>
            <person name="Greenberg A.J."/>
            <person name="Griffiths-Jones S."/>
            <person name="Gross S."/>
            <person name="Guigo R."/>
            <person name="Gustafson E.A."/>
            <person name="Haerty W."/>
            <person name="Hahn M.W."/>
            <person name="Halligan D.L."/>
            <person name="Halpern A.L."/>
            <person name="Halter G.M."/>
            <person name="Han M.V."/>
            <person name="Heger A."/>
            <person name="Hillier L."/>
            <person name="Hinrichs A.S."/>
            <person name="Holmes I."/>
            <person name="Hoskins R.A."/>
            <person name="Hubisz M.J."/>
            <person name="Hultmark D."/>
            <person name="Huntley M.A."/>
            <person name="Jaffe D.B."/>
            <person name="Jagadeeshan S."/>
            <person name="Jeck W.R."/>
            <person name="Johnson J."/>
            <person name="Jones C.D."/>
            <person name="Jordan W.C."/>
            <person name="Karpen G.H."/>
            <person name="Kataoka E."/>
            <person name="Keightley P.D."/>
            <person name="Kheradpour P."/>
            <person name="Kirkness E.F."/>
            <person name="Koerich L.B."/>
            <person name="Kristiansen K."/>
            <person name="Kudrna D."/>
            <person name="Kulathinal R.J."/>
            <person name="Kumar S."/>
            <person name="Kwok R."/>
            <person name="Lander E."/>
            <person name="Langley C.H."/>
            <person name="Lapoint R."/>
            <person name="Lazzaro B.P."/>
            <person name="Lee S.J."/>
            <person name="Levesque L."/>
            <person name="Li R."/>
            <person name="Lin C.F."/>
            <person name="Lin M.F."/>
            <person name="Lindblad-Toh K."/>
            <person name="Llopart A."/>
            <person name="Long M."/>
            <person name="Low L."/>
            <person name="Lozovsky E."/>
            <person name="Lu J."/>
            <person name="Luo M."/>
            <person name="Machado C.A."/>
            <person name="Makalowski W."/>
            <person name="Marzo M."/>
            <person name="Matsuda M."/>
            <person name="Matzkin L."/>
            <person name="McAllister B."/>
            <person name="McBride C.S."/>
            <person name="McKernan B."/>
            <person name="McKernan K."/>
            <person name="Mendez-Lago M."/>
            <person name="Minx P."/>
            <person name="Mollenhauer M.U."/>
            <person name="Montooth K."/>
            <person name="Mount S.M."/>
            <person name="Mu X."/>
            <person name="Myers E."/>
            <person name="Negre B."/>
            <person name="Newfeld S."/>
            <person name="Nielsen R."/>
            <person name="Noor M.A."/>
            <person name="O'Grady P."/>
            <person name="Pachter L."/>
            <person name="Papaceit M."/>
            <person name="Parisi M.J."/>
            <person name="Parisi M."/>
            <person name="Parts L."/>
            <person name="Pedersen J.S."/>
            <person name="Pesole G."/>
            <person name="Phillippy A.M."/>
            <person name="Ponting C.P."/>
            <person name="Pop M."/>
            <person name="Porcelli D."/>
            <person name="Powell J.R."/>
            <person name="Prohaska S."/>
            <person name="Pruitt K."/>
            <person name="Puig M."/>
            <person name="Quesneville H."/>
            <person name="Ram K.R."/>
            <person name="Rand D."/>
            <person name="Rasmussen M.D."/>
            <person name="Reed L.K."/>
            <person name="Reenan R."/>
            <person name="Reily A."/>
            <person name="Remington K.A."/>
            <person name="Rieger T.T."/>
            <person name="Ritchie M.G."/>
            <person name="Robin C."/>
            <person name="Rogers Y.H."/>
            <person name="Rohde C."/>
            <person name="Rozas J."/>
            <person name="Rubenfield M.J."/>
            <person name="Ruiz A."/>
            <person name="Russo S."/>
            <person name="Salzberg S.L."/>
            <person name="Sanchez-Gracia A."/>
            <person name="Saranga D.J."/>
            <person name="Sato H."/>
            <person name="Schaeffer S.W."/>
            <person name="Schatz M.C."/>
            <person name="Schlenke T."/>
            <person name="Schwartz R."/>
            <person name="Segarra C."/>
            <person name="Singh R.S."/>
            <person name="Sirot L."/>
            <person name="Sirota M."/>
            <person name="Sisneros N.B."/>
            <person name="Smith C.D."/>
            <person name="Smith T.F."/>
            <person name="Spieth J."/>
            <person name="Stage D.E."/>
            <person name="Stark A."/>
            <person name="Stephan W."/>
            <person name="Strausberg R.L."/>
            <person name="Strempel S."/>
            <person name="Sturgill D."/>
            <person name="Sutton G."/>
            <person name="Sutton G.G."/>
            <person name="Tao W."/>
            <person name="Teichmann S."/>
            <person name="Tobari Y.N."/>
            <person name="Tomimura Y."/>
            <person name="Tsolas J.M."/>
            <person name="Valente V.L."/>
            <person name="Venter E."/>
            <person name="Venter J.C."/>
            <person name="Vicario S."/>
            <person name="Vieira F.G."/>
            <person name="Vilella A.J."/>
            <person name="Villasante A."/>
            <person name="Walenz B."/>
            <person name="Wang J."/>
            <person name="Wasserman M."/>
            <person name="Watts T."/>
            <person name="Wilson D."/>
            <person name="Wilson R.K."/>
            <person name="Wing R.A."/>
            <person name="Wolfner M.F."/>
            <person name="Wong A."/>
            <person name="Wong G.K."/>
            <person name="Wu C.I."/>
            <person name="Wu G."/>
            <person name="Yamamoto D."/>
            <person name="Yang H.P."/>
            <person name="Yang S.P."/>
            <person name="Yorke J.A."/>
            <person name="Yoshida K."/>
            <person name="Zdobnov E."/>
            <person name="Zhang P."/>
            <person name="Zhang Y."/>
            <person name="Zimin A.V."/>
            <person name="Baldwin J."/>
            <person name="Abdouelleil A."/>
            <person name="Abdulkadir J."/>
            <person name="Abebe A."/>
            <person name="Abera B."/>
            <person name="Abreu J."/>
            <person name="Acer S.C."/>
            <person name="Aftuck L."/>
            <person name="Alexander A."/>
            <person name="An P."/>
            <person name="Anderson E."/>
            <person name="Anderson S."/>
            <person name="Arachi H."/>
            <person name="Azer M."/>
            <person name="Bachantsang P."/>
            <person name="Barry A."/>
            <person name="Bayul T."/>
            <person name="Berlin A."/>
            <person name="Bessette D."/>
            <person name="Bloom T."/>
            <person name="Blye J."/>
            <person name="Boguslavskiy L."/>
            <person name="Bonnet C."/>
            <person name="Boukhgalter B."/>
            <person name="Bourzgui I."/>
            <person name="Brown A."/>
            <person name="Cahill P."/>
            <person name="Channer S."/>
            <person name="Cheshatsang Y."/>
            <person name="Chuda L."/>
            <person name="Citroen M."/>
            <person name="Collymore A."/>
            <person name="Cooke P."/>
            <person name="Costello M."/>
            <person name="D'Aco K."/>
            <person name="Daza R."/>
            <person name="De Haan G."/>
            <person name="DeGray S."/>
            <person name="DeMaso C."/>
            <person name="Dhargay N."/>
            <person name="Dooley K."/>
            <person name="Dooley E."/>
            <person name="Doricent M."/>
            <person name="Dorje P."/>
            <person name="Dorjee K."/>
            <person name="Dupes A."/>
            <person name="Elong R."/>
            <person name="Falk J."/>
            <person name="Farina A."/>
            <person name="Faro S."/>
            <person name="Ferguson D."/>
            <person name="Fisher S."/>
            <person name="Foley C.D."/>
            <person name="Franke A."/>
            <person name="Friedrich D."/>
            <person name="Gadbois L."/>
            <person name="Gearin G."/>
            <person name="Gearin C.R."/>
            <person name="Giannoukos G."/>
            <person name="Goode T."/>
            <person name="Graham J."/>
            <person name="Grandbois E."/>
            <person name="Grewal S."/>
            <person name="Gyaltsen K."/>
            <person name="Hafez N."/>
            <person name="Hagos B."/>
            <person name="Hall J."/>
            <person name="Henson C."/>
            <person name="Hollinger A."/>
            <person name="Honan T."/>
            <person name="Huard M.D."/>
            <person name="Hughes L."/>
            <person name="Hurhula B."/>
            <person name="Husby M.E."/>
            <person name="Kamat A."/>
            <person name="Kanga B."/>
            <person name="Kashin S."/>
            <person name="Khazanovich D."/>
            <person name="Kisner P."/>
            <person name="Lance K."/>
            <person name="Lara M."/>
            <person name="Lee W."/>
            <person name="Lennon N."/>
            <person name="Letendre F."/>
            <person name="LeVine R."/>
            <person name="Lipovsky A."/>
            <person name="Liu X."/>
            <person name="Liu J."/>
            <person name="Liu S."/>
            <person name="Lokyitsang T."/>
            <person name="Lokyitsang Y."/>
            <person name="Lubonja R."/>
            <person name="Lui A."/>
            <person name="MacDonald P."/>
            <person name="Magnisalis V."/>
            <person name="Maru K."/>
            <person name="Matthews C."/>
            <person name="McCusker W."/>
            <person name="McDonough S."/>
            <person name="Mehta T."/>
            <person name="Meldrim J."/>
            <person name="Meneus L."/>
            <person name="Mihai O."/>
            <person name="Mihalev A."/>
            <person name="Mihova T."/>
            <person name="Mittelman R."/>
            <person name="Mlenga V."/>
            <person name="Montmayeur A."/>
            <person name="Mulrain L."/>
            <person name="Navidi A."/>
            <person name="Naylor J."/>
            <person name="Negash T."/>
            <person name="Nguyen T."/>
            <person name="Nguyen N."/>
            <person name="Nicol R."/>
            <person name="Norbu C."/>
            <person name="Norbu N."/>
            <person name="Novod N."/>
            <person name="O'Neill B."/>
            <person name="Osman S."/>
            <person name="Markiewicz E."/>
            <person name="Oyono O.L."/>
            <person name="Patti C."/>
            <person name="Phunkhang P."/>
            <person name="Pierre F."/>
            <person name="Priest M."/>
            <person name="Raghuraman S."/>
            <person name="Rege F."/>
            <person name="Reyes R."/>
            <person name="Rise C."/>
            <person name="Rogov P."/>
            <person name="Ross K."/>
            <person name="Ryan E."/>
            <person name="Settipalli S."/>
            <person name="Shea T."/>
            <person name="Sherpa N."/>
            <person name="Shi L."/>
            <person name="Shih D."/>
            <person name="Sparrow T."/>
            <person name="Spaulding J."/>
            <person name="Stalker J."/>
            <person name="Stange-Thomann N."/>
            <person name="Stavropoulos S."/>
            <person name="Stone C."/>
            <person name="Strader C."/>
            <person name="Tesfaye S."/>
            <person name="Thomson T."/>
            <person name="Thoulutsang Y."/>
            <person name="Thoulutsang D."/>
            <person name="Topham K."/>
            <person name="Topping I."/>
            <person name="Tsamla T."/>
            <person name="Vassiliev H."/>
            <person name="Vo A."/>
            <person name="Wangchuk T."/>
            <person name="Wangdi T."/>
            <person name="Weiand M."/>
            <person name="Wilkinson J."/>
            <person name="Wilson A."/>
            <person name="Yadav S."/>
            <person name="Young G."/>
            <person name="Yu Q."/>
            <person name="Zembek L."/>
            <person name="Zhong D."/>
            <person name="Zimmer A."/>
            <person name="Zwirko Z."/>
            <person name="Jaffe D.B."/>
            <person name="Alvarez P."/>
            <person name="Brockman W."/>
            <person name="Butler J."/>
            <person name="Chin C."/>
            <person name="Gnerre S."/>
            <person name="Grabherr M."/>
            <person name="Kleber M."/>
            <person name="Mauceli E."/>
            <person name="MacCallum I."/>
        </authorList>
    </citation>
    <scope>NUCLEOTIDE SEQUENCE [LARGE SCALE GENOMIC DNA]</scope>
    <source>
        <strain evidence="6">Tucson 15010-1051.87</strain>
    </source>
</reference>
<dbReference type="PANTHER" id="PTHR21066">
    <property type="entry name" value="ODORANT-BINDING PROTEIN 59A-RELATED"/>
    <property type="match status" value="1"/>
</dbReference>
<evidence type="ECO:0000256" key="1">
    <source>
        <dbReference type="ARBA" id="ARBA00004613"/>
    </source>
</evidence>
<organism evidence="5 6">
    <name type="scientific">Drosophila virilis</name>
    <name type="common">Fruit fly</name>
    <dbReference type="NCBI Taxonomy" id="7244"/>
    <lineage>
        <taxon>Eukaryota</taxon>
        <taxon>Metazoa</taxon>
        <taxon>Ecdysozoa</taxon>
        <taxon>Arthropoda</taxon>
        <taxon>Hexapoda</taxon>
        <taxon>Insecta</taxon>
        <taxon>Pterygota</taxon>
        <taxon>Neoptera</taxon>
        <taxon>Endopterygota</taxon>
        <taxon>Diptera</taxon>
        <taxon>Brachycera</taxon>
        <taxon>Muscomorpha</taxon>
        <taxon>Ephydroidea</taxon>
        <taxon>Drosophilidae</taxon>
        <taxon>Drosophila</taxon>
    </lineage>
</organism>
<comment type="similarity">
    <text evidence="2">Belongs to the PBP/GOBP family.</text>
</comment>
<keyword evidence="6" id="KW-1185">Reference proteome</keyword>
<feature type="signal peptide" evidence="4">
    <location>
        <begin position="1"/>
        <end position="21"/>
    </location>
</feature>
<feature type="chain" id="PRO_5002816544" evidence="4">
    <location>
        <begin position="22"/>
        <end position="188"/>
    </location>
</feature>
<gene>
    <name evidence="5" type="primary">Dvir\Obp50c</name>
    <name evidence="5" type="ORF">Dvir_GJ22008</name>
</gene>
<dbReference type="eggNOG" id="ENOG502T9T8">
    <property type="taxonomic scope" value="Eukaryota"/>
</dbReference>
<dbReference type="KEGG" id="dvi:6627071"/>
<dbReference type="PANTHER" id="PTHR21066:SF15">
    <property type="entry name" value="GH25962P-RELATED"/>
    <property type="match status" value="1"/>
</dbReference>
<dbReference type="Proteomes" id="UP000008792">
    <property type="component" value="Unassembled WGS sequence"/>
</dbReference>
<dbReference type="InParanoid" id="B4LQ98"/>
<dbReference type="Gene3D" id="1.10.238.270">
    <property type="match status" value="1"/>
</dbReference>